<dbReference type="AlphaFoldDB" id="A0A9D1MY63"/>
<proteinExistence type="predicted"/>
<protein>
    <submittedName>
        <fullName evidence="2">Uncharacterized protein</fullName>
    </submittedName>
</protein>
<reference evidence="2" key="1">
    <citation type="submission" date="2020-10" db="EMBL/GenBank/DDBJ databases">
        <authorList>
            <person name="Gilroy R."/>
        </authorList>
    </citation>
    <scope>NUCLEOTIDE SEQUENCE</scope>
    <source>
        <strain evidence="2">ChiHjej12B11-7776</strain>
    </source>
</reference>
<dbReference type="EMBL" id="DVOC01000099">
    <property type="protein sequence ID" value="HIU91446.1"/>
    <property type="molecule type" value="Genomic_DNA"/>
</dbReference>
<dbReference type="PROSITE" id="PS51257">
    <property type="entry name" value="PROKAR_LIPOPROTEIN"/>
    <property type="match status" value="1"/>
</dbReference>
<feature type="chain" id="PRO_5039654642" evidence="1">
    <location>
        <begin position="22"/>
        <end position="375"/>
    </location>
</feature>
<evidence type="ECO:0000313" key="2">
    <source>
        <dbReference type="EMBL" id="HIU91446.1"/>
    </source>
</evidence>
<sequence length="375" mass="41527">MKKILIAVMVAAVLLVTPLLAACNQTEKTDAIPRWGEESYSYNITKADFVKRNTFNDEVYVEEPYAGGYEINAESKDELVPEDVAGTFTSQIKPSKDESRYTYTTGQVLYVQYKTEDIEALGCSEEVKAGLERLTVAADAAENPFDKHEGLVTLKSTTDTEVVFKREASQSPISSKQEVDGFYLGKQHQQISNYTVSTVYNLEESKVTVTYDDRTDDKDGTAEVRELKYSAAANVIDANQLLLYTRSLEKTSTKFQDSVAVQVYQPLNNNLYTANFLFTYTVNTTLVAADGSDVYVKLTGVSVIVDGTSLLTQLSLPDTINAEDAALDEITIGGTTLNKYTQVRFRSGIYSYRMAAIDADILDAVTVKPNVEEEE</sequence>
<keyword evidence="1" id="KW-0732">Signal</keyword>
<evidence type="ECO:0000313" key="3">
    <source>
        <dbReference type="Proteomes" id="UP000886852"/>
    </source>
</evidence>
<name>A0A9D1MY63_9BACT</name>
<reference evidence="2" key="2">
    <citation type="journal article" date="2021" name="PeerJ">
        <title>Extensive microbial diversity within the chicken gut microbiome revealed by metagenomics and culture.</title>
        <authorList>
            <person name="Gilroy R."/>
            <person name="Ravi A."/>
            <person name="Getino M."/>
            <person name="Pursley I."/>
            <person name="Horton D.L."/>
            <person name="Alikhan N.F."/>
            <person name="Baker D."/>
            <person name="Gharbi K."/>
            <person name="Hall N."/>
            <person name="Watson M."/>
            <person name="Adriaenssens E.M."/>
            <person name="Foster-Nyarko E."/>
            <person name="Jarju S."/>
            <person name="Secka A."/>
            <person name="Antonio M."/>
            <person name="Oren A."/>
            <person name="Chaudhuri R.R."/>
            <person name="La Ragione R."/>
            <person name="Hildebrand F."/>
            <person name="Pallen M.J."/>
        </authorList>
    </citation>
    <scope>NUCLEOTIDE SEQUENCE</scope>
    <source>
        <strain evidence="2">ChiHjej12B11-7776</strain>
    </source>
</reference>
<comment type="caution">
    <text evidence="2">The sequence shown here is derived from an EMBL/GenBank/DDBJ whole genome shotgun (WGS) entry which is preliminary data.</text>
</comment>
<dbReference type="Proteomes" id="UP000886852">
    <property type="component" value="Unassembled WGS sequence"/>
</dbReference>
<gene>
    <name evidence="2" type="ORF">IAC72_05510</name>
</gene>
<feature type="signal peptide" evidence="1">
    <location>
        <begin position="1"/>
        <end position="21"/>
    </location>
</feature>
<accession>A0A9D1MY63</accession>
<organism evidence="2 3">
    <name type="scientific">Candidatus Fimimonas merdipullorum</name>
    <dbReference type="NCBI Taxonomy" id="2840822"/>
    <lineage>
        <taxon>Bacteria</taxon>
        <taxon>Pseudomonadati</taxon>
        <taxon>Myxococcota</taxon>
        <taxon>Myxococcia</taxon>
        <taxon>Myxococcales</taxon>
        <taxon>Cystobacterineae</taxon>
        <taxon>Myxococcaceae</taxon>
        <taxon>Myxococcaceae incertae sedis</taxon>
        <taxon>Candidatus Fimimonas</taxon>
    </lineage>
</organism>
<evidence type="ECO:0000256" key="1">
    <source>
        <dbReference type="SAM" id="SignalP"/>
    </source>
</evidence>